<name>A0A510J7Q4_9FUSO</name>
<dbReference type="KEGG" id="lgo:JCM16774_0219"/>
<gene>
    <name evidence="4" type="ORF">JCM16774_0219</name>
</gene>
<feature type="coiled-coil region" evidence="1">
    <location>
        <begin position="610"/>
        <end position="651"/>
    </location>
</feature>
<dbReference type="SMART" id="SM00332">
    <property type="entry name" value="PP2Cc"/>
    <property type="match status" value="1"/>
</dbReference>
<evidence type="ECO:0000259" key="3">
    <source>
        <dbReference type="SMART" id="SM00332"/>
    </source>
</evidence>
<dbReference type="OrthoDB" id="9801841at2"/>
<evidence type="ECO:0000313" key="4">
    <source>
        <dbReference type="EMBL" id="BBM35312.1"/>
    </source>
</evidence>
<dbReference type="Gene3D" id="1.25.40.10">
    <property type="entry name" value="Tetratricopeptide repeat domain"/>
    <property type="match status" value="1"/>
</dbReference>
<dbReference type="InterPro" id="IPR001932">
    <property type="entry name" value="PPM-type_phosphatase-like_dom"/>
</dbReference>
<feature type="transmembrane region" description="Helical" evidence="2">
    <location>
        <begin position="262"/>
        <end position="283"/>
    </location>
</feature>
<dbReference type="Pfam" id="PF13672">
    <property type="entry name" value="PP2C_2"/>
    <property type="match status" value="1"/>
</dbReference>
<dbReference type="Gene3D" id="3.60.40.10">
    <property type="entry name" value="PPM-type phosphatase domain"/>
    <property type="match status" value="1"/>
</dbReference>
<keyword evidence="2" id="KW-1133">Transmembrane helix</keyword>
<keyword evidence="1" id="KW-0175">Coiled coil</keyword>
<dbReference type="STRING" id="714315.GCA_000516535_00234"/>
<accession>A0A510J7Q4</accession>
<dbReference type="InterPro" id="IPR036457">
    <property type="entry name" value="PPM-type-like_dom_sf"/>
</dbReference>
<sequence length="769" mass="88877">MRREEAKFTTKFVSEPGTKPKNNDYFGYVQLDNYAVWAIADGYDEEDGAAIASKLAVESAIEYFMLRPRFNPEVIKEMMEYANLKVKEKQEETERYSLMHTSLLIVISNYNSILYGNVGNTRLYHLRGGYVMYQSSDDSIAQLLVEEGALNTRDMKYHRQRNDLLQAIGDFGKIKPNVIKHPVQLQEKDVLCLTTMGFWENIDEREMEVELSRYDDKSKWLRSLERKIIATLRDEVENYTFAAVSIEGVAAPEPVEKDKKKFWIKVALISLVILLLILMLTFWNIKKRNDIIKKATTYEQMADEDLIKKDFNNSMEELKLSIGEYEKLKPKSRGIIGFFVNAKNRRADADKRIDGVRKKIEQTEKLKQAFQDISEGNEFFNGGRYDEASRKYQQAKYNLEQNTYKKDELNTEEILVTLNTRIDSSSKLKEAQSMELAGDSAYTAGNYNLAKESYKTASDIYLVNGRPDYVSSMERKISEINDKEKTAYSGAMLTENRGDILAPTDSNMSREAYYQARQMYQVLGDSAKTQEIDNKIQELNSRQIANLQTASNMVKEGLDQITANNPSEAIALLTKAKAIYQGLQDTNNASNVDNYIKQAQEFIKFESDTKTQLANQEEQSKLEIQAKENEIIAEKERLEKIAKDIENATNLEIQGDQMFSLKRYTESIQKYSEAKKIFENLKAAGNFNDQTNKIDYLGKKIVKSEGYLYEEQGDTESKNKKWKEAEKKYQMSKDNMELSDVSTEDKKRVEKKLKNATKKANKKWWEFWK</sequence>
<dbReference type="Proteomes" id="UP000321606">
    <property type="component" value="Chromosome"/>
</dbReference>
<dbReference type="SUPFAM" id="SSF81606">
    <property type="entry name" value="PP2C-like"/>
    <property type="match status" value="1"/>
</dbReference>
<keyword evidence="2" id="KW-0812">Transmembrane</keyword>
<organism evidence="4 5">
    <name type="scientific">Pseudoleptotrichia goodfellowii</name>
    <dbReference type="NCBI Taxonomy" id="157692"/>
    <lineage>
        <taxon>Bacteria</taxon>
        <taxon>Fusobacteriati</taxon>
        <taxon>Fusobacteriota</taxon>
        <taxon>Fusobacteriia</taxon>
        <taxon>Fusobacteriales</taxon>
        <taxon>Leptotrichiaceae</taxon>
        <taxon>Pseudoleptotrichia</taxon>
    </lineage>
</organism>
<dbReference type="EMBL" id="AP019822">
    <property type="protein sequence ID" value="BBM35312.1"/>
    <property type="molecule type" value="Genomic_DNA"/>
</dbReference>
<dbReference type="AlphaFoldDB" id="A0A510J7Q4"/>
<protein>
    <submittedName>
        <fullName evidence="4">Serine/threonine protein phosphatase-like protein</fullName>
    </submittedName>
</protein>
<keyword evidence="2" id="KW-0472">Membrane</keyword>
<feature type="coiled-coil region" evidence="1">
    <location>
        <begin position="308"/>
        <end position="366"/>
    </location>
</feature>
<dbReference type="InterPro" id="IPR011990">
    <property type="entry name" value="TPR-like_helical_dom_sf"/>
</dbReference>
<reference evidence="4 5" key="1">
    <citation type="submission" date="2019-07" db="EMBL/GenBank/DDBJ databases">
        <title>Complete Genome Sequence of Leptotrichia goodfellowii Strain JCM 16774.</title>
        <authorList>
            <person name="Watanabe S."/>
            <person name="Cui L."/>
        </authorList>
    </citation>
    <scope>NUCLEOTIDE SEQUENCE [LARGE SCALE GENOMIC DNA]</scope>
    <source>
        <strain evidence="4 5">JCM16774</strain>
    </source>
</reference>
<evidence type="ECO:0000313" key="5">
    <source>
        <dbReference type="Proteomes" id="UP000321606"/>
    </source>
</evidence>
<dbReference type="RefSeq" id="WP_026736919.1">
    <property type="nucleotide sequence ID" value="NZ_AP019822.1"/>
</dbReference>
<feature type="domain" description="PPM-type phosphatase" evidence="3">
    <location>
        <begin position="3"/>
        <end position="244"/>
    </location>
</feature>
<evidence type="ECO:0000256" key="1">
    <source>
        <dbReference type="SAM" id="Coils"/>
    </source>
</evidence>
<evidence type="ECO:0000256" key="2">
    <source>
        <dbReference type="SAM" id="Phobius"/>
    </source>
</evidence>
<proteinExistence type="predicted"/>